<comment type="caution">
    <text evidence="2">The sequence shown here is derived from an EMBL/GenBank/DDBJ whole genome shotgun (WGS) entry which is preliminary data.</text>
</comment>
<evidence type="ECO:0000313" key="4">
    <source>
        <dbReference type="Proteomes" id="UP001189429"/>
    </source>
</evidence>
<feature type="region of interest" description="Disordered" evidence="1">
    <location>
        <begin position="16"/>
        <end position="49"/>
    </location>
</feature>
<gene>
    <name evidence="2" type="ORF">PCOR1329_LOCUS70340</name>
    <name evidence="3" type="ORF">PCOR1329_LOCUS75217</name>
</gene>
<evidence type="ECO:0000256" key="1">
    <source>
        <dbReference type="SAM" id="MobiDB-lite"/>
    </source>
</evidence>
<dbReference type="EMBL" id="CAUYUJ010020252">
    <property type="protein sequence ID" value="CAK0896877.1"/>
    <property type="molecule type" value="Genomic_DNA"/>
</dbReference>
<proteinExistence type="predicted"/>
<dbReference type="EMBL" id="CAUYUJ010019283">
    <property type="protein sequence ID" value="CAK0890000.1"/>
    <property type="molecule type" value="Genomic_DNA"/>
</dbReference>
<feature type="non-terminal residue" evidence="2">
    <location>
        <position position="1"/>
    </location>
</feature>
<dbReference type="Proteomes" id="UP001189429">
    <property type="component" value="Unassembled WGS sequence"/>
</dbReference>
<evidence type="ECO:0000313" key="3">
    <source>
        <dbReference type="EMBL" id="CAK0896877.1"/>
    </source>
</evidence>
<evidence type="ECO:0000313" key="2">
    <source>
        <dbReference type="EMBL" id="CAK0890000.1"/>
    </source>
</evidence>
<keyword evidence="4" id="KW-1185">Reference proteome</keyword>
<accession>A0ABN9WT76</accession>
<sequence>AAADDLVEPAEERIEKTLSVDSASAQADSRGGQGNGVVGELGAGSGGEDEESDYYVAYEPGSGLFRLFQSMRNLRPDGMVHCLSELAARCNALLTTDKHRGMANKRTIKERLAQSSKKFETEDGGTFPRIAAPFKKAYESFLLMEEPDNEAAKLRELKKLSDTSTRFHVELATVSTARSNGGSTCWEPCKAGSARPRAWSGFAADACVLPGAQFSPVALPTKPEADPTFFHAHANMAEHVAAEVQEGKIDEDVDSRRAGSILKAIGTLAGYAKQVYMTTAKASRLGVPPKKLKDARQPQIAKAVKDLVCMYP</sequence>
<protein>
    <recommendedName>
        <fullName evidence="5">KIF-binding protein</fullName>
    </recommendedName>
</protein>
<evidence type="ECO:0008006" key="5">
    <source>
        <dbReference type="Google" id="ProtNLM"/>
    </source>
</evidence>
<organism evidence="2 4">
    <name type="scientific">Prorocentrum cordatum</name>
    <dbReference type="NCBI Taxonomy" id="2364126"/>
    <lineage>
        <taxon>Eukaryota</taxon>
        <taxon>Sar</taxon>
        <taxon>Alveolata</taxon>
        <taxon>Dinophyceae</taxon>
        <taxon>Prorocentrales</taxon>
        <taxon>Prorocentraceae</taxon>
        <taxon>Prorocentrum</taxon>
    </lineage>
</organism>
<feature type="non-terminal residue" evidence="2">
    <location>
        <position position="312"/>
    </location>
</feature>
<name>A0ABN9WT76_9DINO</name>
<reference evidence="2" key="1">
    <citation type="submission" date="2023-10" db="EMBL/GenBank/DDBJ databases">
        <authorList>
            <person name="Chen Y."/>
            <person name="Shah S."/>
            <person name="Dougan E. K."/>
            <person name="Thang M."/>
            <person name="Chan C."/>
        </authorList>
    </citation>
    <scope>NUCLEOTIDE SEQUENCE [LARGE SCALE GENOMIC DNA]</scope>
</reference>
<feature type="compositionally biased region" description="Gly residues" evidence="1">
    <location>
        <begin position="31"/>
        <end position="46"/>
    </location>
</feature>